<dbReference type="OrthoDB" id="146345at2"/>
<dbReference type="PANTHER" id="PTHR42718:SF9">
    <property type="entry name" value="MAJOR FACILITATOR SUPERFAMILY MULTIDRUG TRANSPORTER MFSC"/>
    <property type="match status" value="1"/>
</dbReference>
<dbReference type="SUPFAM" id="SSF103473">
    <property type="entry name" value="MFS general substrate transporter"/>
    <property type="match status" value="1"/>
</dbReference>
<feature type="transmembrane region" description="Helical" evidence="6">
    <location>
        <begin position="364"/>
        <end position="388"/>
    </location>
</feature>
<proteinExistence type="predicted"/>
<feature type="transmembrane region" description="Helical" evidence="6">
    <location>
        <begin position="139"/>
        <end position="164"/>
    </location>
</feature>
<keyword evidence="9" id="KW-1185">Reference proteome</keyword>
<evidence type="ECO:0000256" key="5">
    <source>
        <dbReference type="ARBA" id="ARBA00023136"/>
    </source>
</evidence>
<dbReference type="Gene3D" id="1.20.1250.20">
    <property type="entry name" value="MFS general substrate transporter like domains"/>
    <property type="match status" value="1"/>
</dbReference>
<evidence type="ECO:0000313" key="9">
    <source>
        <dbReference type="Proteomes" id="UP000000692"/>
    </source>
</evidence>
<feature type="transmembrane region" description="Helical" evidence="6">
    <location>
        <begin position="103"/>
        <end position="127"/>
    </location>
</feature>
<keyword evidence="3 6" id="KW-0812">Transmembrane</keyword>
<accession>F9Y7W6</accession>
<feature type="transmembrane region" description="Helical" evidence="6">
    <location>
        <begin position="170"/>
        <end position="190"/>
    </location>
</feature>
<dbReference type="Pfam" id="PF07690">
    <property type="entry name" value="MFS_1"/>
    <property type="match status" value="1"/>
</dbReference>
<evidence type="ECO:0000256" key="1">
    <source>
        <dbReference type="ARBA" id="ARBA00004141"/>
    </source>
</evidence>
<keyword evidence="4 6" id="KW-1133">Transmembrane helix</keyword>
<dbReference type="PANTHER" id="PTHR42718">
    <property type="entry name" value="MAJOR FACILITATOR SUPERFAMILY MULTIDRUG TRANSPORTER MFSC"/>
    <property type="match status" value="1"/>
</dbReference>
<feature type="transmembrane region" description="Helical" evidence="6">
    <location>
        <begin position="12"/>
        <end position="31"/>
    </location>
</feature>
<dbReference type="PROSITE" id="PS50850">
    <property type="entry name" value="MFS"/>
    <property type="match status" value="1"/>
</dbReference>
<evidence type="ECO:0000256" key="4">
    <source>
        <dbReference type="ARBA" id="ARBA00022989"/>
    </source>
</evidence>
<sequence>MMTAARPGHSSHPALVLPVLGLVGVIGTLMQTMVLPLLPQMPGIFGVSPSAASWIATSTMLVGAIGAPLFGWLGDRFGLRGMIVLAMALLAVGSLLAAVSDRLWLMLLGRVLQGFAVGTIGLSMALLRQIWGPERLPMAVGFMSGTIGIGASLGVPLAGVIVEIGSWRTIFWIVGVLAGLTAALIMVFVPGAKPLSRKRFDFIGALGLGLVLMLLMLPLTMLADGSLSMMHGALLMGAGFVILSLWALFEVRLPQPFVDIRLFRLPVIAGSQFVAVMLGFSFITNFMGTITVTQMPVGPDAGLGLSVLGTGLVHLPASLVSIITPTLAGMLLRVRGARVAVLVGLGAAALSCVGRMIFLTDPVMVAIAGMFSSGALNFAFAALPVALMMAAPIDQQGSVNGVNLLCRQVGSSSGSVICGVLIASLIDFNGISGAGAFHAMFGLSLICSLAALAVVARSFPKV</sequence>
<feature type="transmembrane region" description="Helical" evidence="6">
    <location>
        <begin position="339"/>
        <end position="358"/>
    </location>
</feature>
<feature type="transmembrane region" description="Helical" evidence="6">
    <location>
        <begin position="229"/>
        <end position="249"/>
    </location>
</feature>
<gene>
    <name evidence="8" type="ordered locus">KVU_0093</name>
</gene>
<feature type="transmembrane region" description="Helical" evidence="6">
    <location>
        <begin position="409"/>
        <end position="431"/>
    </location>
</feature>
<dbReference type="InterPro" id="IPR011701">
    <property type="entry name" value="MFS"/>
</dbReference>
<dbReference type="Gene3D" id="1.20.1720.10">
    <property type="entry name" value="Multidrug resistance protein D"/>
    <property type="match status" value="1"/>
</dbReference>
<evidence type="ECO:0000259" key="7">
    <source>
        <dbReference type="PROSITE" id="PS50850"/>
    </source>
</evidence>
<protein>
    <submittedName>
        <fullName evidence="8">Arabinose efflux permease family protein</fullName>
    </submittedName>
</protein>
<dbReference type="GO" id="GO:0016020">
    <property type="term" value="C:membrane"/>
    <property type="evidence" value="ECO:0007669"/>
    <property type="project" value="UniProtKB-SubCell"/>
</dbReference>
<dbReference type="HOGENOM" id="CLU_000960_28_3_5"/>
<dbReference type="EMBL" id="CP002018">
    <property type="protein sequence ID" value="AEM39932.1"/>
    <property type="molecule type" value="Genomic_DNA"/>
</dbReference>
<feature type="transmembrane region" description="Helical" evidence="6">
    <location>
        <begin position="202"/>
        <end position="223"/>
    </location>
</feature>
<feature type="transmembrane region" description="Helical" evidence="6">
    <location>
        <begin position="303"/>
        <end position="327"/>
    </location>
</feature>
<dbReference type="InterPro" id="IPR036259">
    <property type="entry name" value="MFS_trans_sf"/>
</dbReference>
<evidence type="ECO:0000256" key="2">
    <source>
        <dbReference type="ARBA" id="ARBA00022448"/>
    </source>
</evidence>
<feature type="transmembrane region" description="Helical" evidence="6">
    <location>
        <begin position="261"/>
        <end position="283"/>
    </location>
</feature>
<evidence type="ECO:0000256" key="3">
    <source>
        <dbReference type="ARBA" id="ARBA00022692"/>
    </source>
</evidence>
<keyword evidence="5 6" id="KW-0472">Membrane</keyword>
<dbReference type="CDD" id="cd17504">
    <property type="entry name" value="MFS_MMR_MDR_like"/>
    <property type="match status" value="1"/>
</dbReference>
<reference evidence="8 9" key="1">
    <citation type="journal article" date="2011" name="J. Bacteriol.">
        <title>Complete genome sequence of the industrial strain Ketogulonicigenium vulgare WSH-001.</title>
        <authorList>
            <person name="Liu L."/>
            <person name="Li Y."/>
            <person name="Zhang J."/>
            <person name="Zhou Z."/>
            <person name="Liu J."/>
            <person name="Li X."/>
            <person name="Zhou J."/>
            <person name="Du G."/>
            <person name="Wang L."/>
            <person name="Chen J."/>
        </authorList>
    </citation>
    <scope>NUCLEOTIDE SEQUENCE [LARGE SCALE GENOMIC DNA]</scope>
    <source>
        <strain evidence="8 9">WSH-001</strain>
    </source>
</reference>
<feature type="transmembrane region" description="Helical" evidence="6">
    <location>
        <begin position="437"/>
        <end position="456"/>
    </location>
</feature>
<name>F9Y7W6_KETVW</name>
<dbReference type="AlphaFoldDB" id="F9Y7W6"/>
<keyword evidence="2" id="KW-0813">Transport</keyword>
<dbReference type="KEGG" id="kvl:KVU_0093"/>
<evidence type="ECO:0000256" key="6">
    <source>
        <dbReference type="SAM" id="Phobius"/>
    </source>
</evidence>
<dbReference type="Proteomes" id="UP000000692">
    <property type="component" value="Chromosome"/>
</dbReference>
<evidence type="ECO:0000313" key="8">
    <source>
        <dbReference type="EMBL" id="AEM39932.1"/>
    </source>
</evidence>
<dbReference type="eggNOG" id="COG2814">
    <property type="taxonomic scope" value="Bacteria"/>
</dbReference>
<comment type="subcellular location">
    <subcellularLocation>
        <location evidence="1">Membrane</location>
        <topology evidence="1">Multi-pass membrane protein</topology>
    </subcellularLocation>
</comment>
<dbReference type="GO" id="GO:0022857">
    <property type="term" value="F:transmembrane transporter activity"/>
    <property type="evidence" value="ECO:0007669"/>
    <property type="project" value="InterPro"/>
</dbReference>
<dbReference type="InterPro" id="IPR020846">
    <property type="entry name" value="MFS_dom"/>
</dbReference>
<feature type="transmembrane region" description="Helical" evidence="6">
    <location>
        <begin position="77"/>
        <end position="97"/>
    </location>
</feature>
<organism evidence="8 9">
    <name type="scientific">Ketogulonicigenium vulgare (strain WSH-001)</name>
    <dbReference type="NCBI Taxonomy" id="759362"/>
    <lineage>
        <taxon>Bacteria</taxon>
        <taxon>Pseudomonadati</taxon>
        <taxon>Pseudomonadota</taxon>
        <taxon>Alphaproteobacteria</taxon>
        <taxon>Rhodobacterales</taxon>
        <taxon>Roseobacteraceae</taxon>
        <taxon>Ketogulonicigenium</taxon>
    </lineage>
</organism>
<feature type="transmembrane region" description="Helical" evidence="6">
    <location>
        <begin position="51"/>
        <end position="70"/>
    </location>
</feature>
<feature type="domain" description="Major facilitator superfamily (MFS) profile" evidence="7">
    <location>
        <begin position="16"/>
        <end position="459"/>
    </location>
</feature>